<organism evidence="6 7">
    <name type="scientific">Canna indica</name>
    <name type="common">Indian-shot</name>
    <dbReference type="NCBI Taxonomy" id="4628"/>
    <lineage>
        <taxon>Eukaryota</taxon>
        <taxon>Viridiplantae</taxon>
        <taxon>Streptophyta</taxon>
        <taxon>Embryophyta</taxon>
        <taxon>Tracheophyta</taxon>
        <taxon>Spermatophyta</taxon>
        <taxon>Magnoliopsida</taxon>
        <taxon>Liliopsida</taxon>
        <taxon>Zingiberales</taxon>
        <taxon>Cannaceae</taxon>
        <taxon>Canna</taxon>
    </lineage>
</organism>
<evidence type="ECO:0000256" key="1">
    <source>
        <dbReference type="ARBA" id="ARBA00023015"/>
    </source>
</evidence>
<dbReference type="AlphaFoldDB" id="A0AAQ3Q367"/>
<name>A0AAQ3Q367_9LILI</name>
<evidence type="ECO:0000259" key="5">
    <source>
        <dbReference type="PROSITE" id="PS51005"/>
    </source>
</evidence>
<keyword evidence="2" id="KW-0238">DNA-binding</keyword>
<protein>
    <submittedName>
        <fullName evidence="6">Transcription factor NAC3</fullName>
    </submittedName>
</protein>
<evidence type="ECO:0000256" key="4">
    <source>
        <dbReference type="ARBA" id="ARBA00023242"/>
    </source>
</evidence>
<evidence type="ECO:0000256" key="2">
    <source>
        <dbReference type="ARBA" id="ARBA00023125"/>
    </source>
</evidence>
<dbReference type="PANTHER" id="PTHR31744:SF220">
    <property type="entry name" value="LOW QUALITY PROTEIN: NAC DOMAIN-CONTAINING PROTEIN 90-LIKE"/>
    <property type="match status" value="1"/>
</dbReference>
<dbReference type="Pfam" id="PF02365">
    <property type="entry name" value="NAM"/>
    <property type="match status" value="1"/>
</dbReference>
<dbReference type="InterPro" id="IPR036093">
    <property type="entry name" value="NAC_dom_sf"/>
</dbReference>
<keyword evidence="4" id="KW-0539">Nucleus</keyword>
<proteinExistence type="predicted"/>
<sequence>MTKSFIPFPQIPVHREIKKEMEMMSVLSGYRFSPTKEELIDFYLHNKLDNRRDEDMQHVIPVLDVYLFNPWQLPRKRNESVINELHAAISGEPCRRDGEQWFFFCPWQEREAQGGRPTRTTPAGYWKATRSSSLVFSSTNNRILGVKRTMHMVFYQERAPTRTKTKW</sequence>
<reference evidence="6 7" key="1">
    <citation type="submission" date="2023-10" db="EMBL/GenBank/DDBJ databases">
        <title>Chromosome-scale genome assembly provides insights into flower coloration mechanisms of Canna indica.</title>
        <authorList>
            <person name="Li C."/>
        </authorList>
    </citation>
    <scope>NUCLEOTIDE SEQUENCE [LARGE SCALE GENOMIC DNA]</scope>
    <source>
        <tissue evidence="6">Flower</tissue>
    </source>
</reference>
<dbReference type="GO" id="GO:0003677">
    <property type="term" value="F:DNA binding"/>
    <property type="evidence" value="ECO:0007669"/>
    <property type="project" value="UniProtKB-KW"/>
</dbReference>
<evidence type="ECO:0000313" key="6">
    <source>
        <dbReference type="EMBL" id="WOK96218.1"/>
    </source>
</evidence>
<keyword evidence="1" id="KW-0805">Transcription regulation</keyword>
<evidence type="ECO:0000256" key="3">
    <source>
        <dbReference type="ARBA" id="ARBA00023163"/>
    </source>
</evidence>
<dbReference type="Gene3D" id="2.170.150.80">
    <property type="entry name" value="NAC domain"/>
    <property type="match status" value="1"/>
</dbReference>
<keyword evidence="3" id="KW-0804">Transcription</keyword>
<dbReference type="SUPFAM" id="SSF101941">
    <property type="entry name" value="NAC domain"/>
    <property type="match status" value="1"/>
</dbReference>
<keyword evidence="7" id="KW-1185">Reference proteome</keyword>
<dbReference type="PROSITE" id="PS51005">
    <property type="entry name" value="NAC"/>
    <property type="match status" value="1"/>
</dbReference>
<feature type="domain" description="NAC" evidence="5">
    <location>
        <begin position="26"/>
        <end position="167"/>
    </location>
</feature>
<dbReference type="PANTHER" id="PTHR31744">
    <property type="entry name" value="PROTEIN CUP-SHAPED COTYLEDON 2-RELATED"/>
    <property type="match status" value="1"/>
</dbReference>
<evidence type="ECO:0000313" key="7">
    <source>
        <dbReference type="Proteomes" id="UP001327560"/>
    </source>
</evidence>
<dbReference type="GO" id="GO:0006355">
    <property type="term" value="P:regulation of DNA-templated transcription"/>
    <property type="evidence" value="ECO:0007669"/>
    <property type="project" value="InterPro"/>
</dbReference>
<dbReference type="InterPro" id="IPR003441">
    <property type="entry name" value="NAC-dom"/>
</dbReference>
<dbReference type="EMBL" id="CP136891">
    <property type="protein sequence ID" value="WOK96218.1"/>
    <property type="molecule type" value="Genomic_DNA"/>
</dbReference>
<dbReference type="Proteomes" id="UP001327560">
    <property type="component" value="Chromosome 2"/>
</dbReference>
<gene>
    <name evidence="6" type="ORF">Cni_G04925</name>
</gene>
<accession>A0AAQ3Q367</accession>